<evidence type="ECO:0000256" key="7">
    <source>
        <dbReference type="ARBA" id="ARBA00023146"/>
    </source>
</evidence>
<comment type="function">
    <text evidence="8">Catalyzes the attachment of L-aspartate to tRNA(Asp) in a two-step reaction: L-aspartate is first activated by ATP to form Asp-AMP and then transferred to the acceptor end of tRNA(Asp).</text>
</comment>
<reference evidence="10 12" key="1">
    <citation type="submission" date="2015-01" db="EMBL/GenBank/DDBJ databases">
        <title>Genome sequences of high lactate-tolerant strain Salinicoccus roseus W12 with industrial interest.</title>
        <authorList>
            <person name="Wang H."/>
            <person name="Yu B."/>
        </authorList>
    </citation>
    <scope>NUCLEOTIDE SEQUENCE [LARGE SCALE GENOMIC DNA]</scope>
    <source>
        <strain evidence="10 12">W12</strain>
    </source>
</reference>
<dbReference type="InterPro" id="IPR004365">
    <property type="entry name" value="NA-bd_OB_tRNA"/>
</dbReference>
<evidence type="ECO:0000313" key="11">
    <source>
        <dbReference type="EMBL" id="MDB0580141.1"/>
    </source>
</evidence>
<evidence type="ECO:0000259" key="9">
    <source>
        <dbReference type="PROSITE" id="PS50862"/>
    </source>
</evidence>
<organism evidence="10 12">
    <name type="scientific">Salinicoccus roseus</name>
    <dbReference type="NCBI Taxonomy" id="45670"/>
    <lineage>
        <taxon>Bacteria</taxon>
        <taxon>Bacillati</taxon>
        <taxon>Bacillota</taxon>
        <taxon>Bacilli</taxon>
        <taxon>Bacillales</taxon>
        <taxon>Staphylococcaceae</taxon>
        <taxon>Salinicoccus</taxon>
    </lineage>
</organism>
<dbReference type="NCBIfam" id="TIGR00459">
    <property type="entry name" value="aspS_bact"/>
    <property type="match status" value="1"/>
</dbReference>
<dbReference type="Gene3D" id="3.30.930.10">
    <property type="entry name" value="Bira Bifunctional Protein, Domain 2"/>
    <property type="match status" value="1"/>
</dbReference>
<dbReference type="InterPro" id="IPR029351">
    <property type="entry name" value="GAD_dom"/>
</dbReference>
<evidence type="ECO:0000256" key="1">
    <source>
        <dbReference type="ARBA" id="ARBA00006303"/>
    </source>
</evidence>
<dbReference type="GO" id="GO:0005524">
    <property type="term" value="F:ATP binding"/>
    <property type="evidence" value="ECO:0007669"/>
    <property type="project" value="UniProtKB-UniRule"/>
</dbReference>
<dbReference type="Pfam" id="PF02938">
    <property type="entry name" value="GAD"/>
    <property type="match status" value="1"/>
</dbReference>
<comment type="catalytic activity">
    <reaction evidence="8">
        <text>tRNA(Asp) + L-aspartate + ATP = L-aspartyl-tRNA(Asp) + AMP + diphosphate</text>
        <dbReference type="Rhea" id="RHEA:19649"/>
        <dbReference type="Rhea" id="RHEA-COMP:9660"/>
        <dbReference type="Rhea" id="RHEA-COMP:9678"/>
        <dbReference type="ChEBI" id="CHEBI:29991"/>
        <dbReference type="ChEBI" id="CHEBI:30616"/>
        <dbReference type="ChEBI" id="CHEBI:33019"/>
        <dbReference type="ChEBI" id="CHEBI:78442"/>
        <dbReference type="ChEBI" id="CHEBI:78516"/>
        <dbReference type="ChEBI" id="CHEBI:456215"/>
        <dbReference type="EC" id="6.1.1.12"/>
    </reaction>
</comment>
<comment type="subcellular location">
    <subcellularLocation>
        <location evidence="8">Cytoplasm</location>
    </subcellularLocation>
</comment>
<dbReference type="CDD" id="cd00777">
    <property type="entry name" value="AspRS_core"/>
    <property type="match status" value="1"/>
</dbReference>
<dbReference type="GO" id="GO:0016740">
    <property type="term" value="F:transferase activity"/>
    <property type="evidence" value="ECO:0007669"/>
    <property type="project" value="UniProtKB-ARBA"/>
</dbReference>
<dbReference type="InterPro" id="IPR047090">
    <property type="entry name" value="AspRS_core"/>
</dbReference>
<feature type="region of interest" description="Aspartate" evidence="8">
    <location>
        <begin position="196"/>
        <end position="199"/>
    </location>
</feature>
<dbReference type="Pfam" id="PF01336">
    <property type="entry name" value="tRNA_anti-codon"/>
    <property type="match status" value="1"/>
</dbReference>
<keyword evidence="3 8" id="KW-0436">Ligase</keyword>
<dbReference type="InterPro" id="IPR012340">
    <property type="entry name" value="NA-bd_OB-fold"/>
</dbReference>
<gene>
    <name evidence="8 10" type="primary">aspS</name>
    <name evidence="11" type="ORF">F7P68_0006340</name>
    <name evidence="10" type="ORF">SN16_05000</name>
</gene>
<feature type="binding site" evidence="8">
    <location>
        <position position="487"/>
    </location>
    <ligand>
        <name>L-aspartate</name>
        <dbReference type="ChEBI" id="CHEBI:29991"/>
    </ligand>
</feature>
<sequence>MRRYATEITEELTGERVHLKGWVQKRRDLGGLIFIDLRDRSGVMQVVFNPEVSEAALETAERIRSEYVISVTGEVLQRDPSQYNDNIETGKIEVLVDEVEVLSKAETPPFQVMDESIAEDIRLKYRYLDLRKPKLQNILKLRHQLNRSIRNFLDNETFIDIETPVLSKSTPEGARDYLVPSRVHEGEFYALPQSPQIYKQLLMLSGMERYYQIVKCFRDEDLRADRQPEFTQVDIEMSFTDQEQMIELNERMITQVMKDVKGVDIETPLPRMTYAQAMAEYGVDKPDTRFGLKLNDLSDFSRSVDFKVFRSAVENGGMVKAIVLKGEESRFSRKDIDKLETYVKTYGAKGLAWLKVKEGDLNGPIAKFFSEDNRKELYETLSLENGDLILFVADTEKVVHASLGNLRNKLAKGLDLIPEGQFNFLWVTDWPLFEYDEEAGRYFAAHHPFTSPKAEDVGKLETAPEEVIANAYDIVLNGYELGGGSVRIHDAETQEKMFRALGFTDEERDEQFGFLLEAFKYGAPPHGGIAYGFDRFVMLLAGTDNIRDVIAFPKTASASDLMMNAPSKVSGEQLKELHIEVDIEE</sequence>
<dbReference type="PANTHER" id="PTHR22594:SF5">
    <property type="entry name" value="ASPARTATE--TRNA LIGASE, MITOCHONDRIAL"/>
    <property type="match status" value="1"/>
</dbReference>
<dbReference type="GO" id="GO:0003676">
    <property type="term" value="F:nucleic acid binding"/>
    <property type="evidence" value="ECO:0007669"/>
    <property type="project" value="InterPro"/>
</dbReference>
<accession>A0A0C2HN61</accession>
<dbReference type="PRINTS" id="PR01042">
    <property type="entry name" value="TRNASYNTHASP"/>
</dbReference>
<evidence type="ECO:0000313" key="10">
    <source>
        <dbReference type="EMBL" id="KIH70921.1"/>
    </source>
</evidence>
<dbReference type="Proteomes" id="UP000527860">
    <property type="component" value="Unassembled WGS sequence"/>
</dbReference>
<evidence type="ECO:0000313" key="13">
    <source>
        <dbReference type="Proteomes" id="UP000527860"/>
    </source>
</evidence>
<dbReference type="GO" id="GO:0004815">
    <property type="term" value="F:aspartate-tRNA ligase activity"/>
    <property type="evidence" value="ECO:0007669"/>
    <property type="project" value="UniProtKB-UniRule"/>
</dbReference>
<dbReference type="InterPro" id="IPR006195">
    <property type="entry name" value="aa-tRNA-synth_II"/>
</dbReference>
<dbReference type="Gene3D" id="2.40.50.140">
    <property type="entry name" value="Nucleic acid-binding proteins"/>
    <property type="match status" value="1"/>
</dbReference>
<dbReference type="InterPro" id="IPR045864">
    <property type="entry name" value="aa-tRNA-synth_II/BPL/LPL"/>
</dbReference>
<name>A0A0C2HN61_9STAP</name>
<dbReference type="GO" id="GO:0005737">
    <property type="term" value="C:cytoplasm"/>
    <property type="evidence" value="ECO:0007669"/>
    <property type="project" value="UniProtKB-SubCell"/>
</dbReference>
<dbReference type="NCBIfam" id="NF001750">
    <property type="entry name" value="PRK00476.1"/>
    <property type="match status" value="1"/>
</dbReference>
<dbReference type="OrthoDB" id="9802326at2"/>
<keyword evidence="13" id="KW-1185">Reference proteome</keyword>
<feature type="binding site" evidence="8">
    <location>
        <begin position="532"/>
        <end position="535"/>
    </location>
    <ligand>
        <name>ATP</name>
        <dbReference type="ChEBI" id="CHEBI:30616"/>
    </ligand>
</feature>
<evidence type="ECO:0000256" key="5">
    <source>
        <dbReference type="ARBA" id="ARBA00022840"/>
    </source>
</evidence>
<comment type="similarity">
    <text evidence="1 8">Belongs to the class-II aminoacyl-tRNA synthetase family. Type 1 subfamily.</text>
</comment>
<evidence type="ECO:0000256" key="3">
    <source>
        <dbReference type="ARBA" id="ARBA00022598"/>
    </source>
</evidence>
<evidence type="ECO:0000256" key="4">
    <source>
        <dbReference type="ARBA" id="ARBA00022741"/>
    </source>
</evidence>
<dbReference type="SUPFAM" id="SSF55681">
    <property type="entry name" value="Class II aaRS and biotin synthetases"/>
    <property type="match status" value="1"/>
</dbReference>
<dbReference type="EMBL" id="JXII01000004">
    <property type="protein sequence ID" value="KIH70921.1"/>
    <property type="molecule type" value="Genomic_DNA"/>
</dbReference>
<dbReference type="Proteomes" id="UP000031546">
    <property type="component" value="Unassembled WGS sequence"/>
</dbReference>
<dbReference type="HAMAP" id="MF_00044">
    <property type="entry name" value="Asp_tRNA_synth_type1"/>
    <property type="match status" value="1"/>
</dbReference>
<dbReference type="SUPFAM" id="SSF55261">
    <property type="entry name" value="GAD domain-like"/>
    <property type="match status" value="1"/>
</dbReference>
<dbReference type="PANTHER" id="PTHR22594">
    <property type="entry name" value="ASPARTYL/LYSYL-TRNA SYNTHETASE"/>
    <property type="match status" value="1"/>
</dbReference>
<dbReference type="PROSITE" id="PS50862">
    <property type="entry name" value="AA_TRNA_LIGASE_II"/>
    <property type="match status" value="1"/>
</dbReference>
<feature type="binding site" evidence="8">
    <location>
        <position position="227"/>
    </location>
    <ligand>
        <name>ATP</name>
        <dbReference type="ChEBI" id="CHEBI:30616"/>
    </ligand>
</feature>
<dbReference type="GO" id="GO:0006422">
    <property type="term" value="P:aspartyl-tRNA aminoacylation"/>
    <property type="evidence" value="ECO:0007669"/>
    <property type="project" value="UniProtKB-UniRule"/>
</dbReference>
<feature type="binding site" evidence="8">
    <location>
        <position position="446"/>
    </location>
    <ligand>
        <name>L-aspartate</name>
        <dbReference type="ChEBI" id="CHEBI:29991"/>
    </ligand>
</feature>
<comment type="caution">
    <text evidence="8">Lacks conserved residue(s) required for the propagation of feature annotation.</text>
</comment>
<feature type="binding site" evidence="8">
    <location>
        <begin position="218"/>
        <end position="220"/>
    </location>
    <ligand>
        <name>ATP</name>
        <dbReference type="ChEBI" id="CHEBI:30616"/>
    </ligand>
</feature>
<protein>
    <recommendedName>
        <fullName evidence="8">Aspartate--tRNA ligase</fullName>
        <ecNumber evidence="8">6.1.1.12</ecNumber>
    </recommendedName>
    <alternativeName>
        <fullName evidence="8">Aspartyl-tRNA synthetase</fullName>
        <shortName evidence="8">AspRS</shortName>
    </alternativeName>
</protein>
<keyword evidence="6 8" id="KW-0648">Protein biosynthesis</keyword>
<dbReference type="RefSeq" id="WP_040105523.1">
    <property type="nucleotide sequence ID" value="NZ_JABEVU030000001.1"/>
</dbReference>
<dbReference type="InterPro" id="IPR004115">
    <property type="entry name" value="GAD-like_sf"/>
</dbReference>
<reference evidence="13" key="2">
    <citation type="submission" date="2020-04" db="EMBL/GenBank/DDBJ databases">
        <title>Genome analysis and biological profiling of marine Cellulosimicrobium funkei MOSEL-ME6.</title>
        <authorList>
            <person name="Tanveer F."/>
            <person name="Xie Y."/>
            <person name="Shinwari Z.K."/>
        </authorList>
    </citation>
    <scope>NUCLEOTIDE SEQUENCE [LARGE SCALE GENOMIC DNA]</scope>
    <source>
        <strain evidence="13">MOSEL-ME25</strain>
    </source>
</reference>
<keyword evidence="7 8" id="KW-0030">Aminoacyl-tRNA synthetase</keyword>
<feature type="domain" description="Aminoacyl-transfer RNA synthetases class-II family profile" evidence="9">
    <location>
        <begin position="139"/>
        <end position="566"/>
    </location>
</feature>
<dbReference type="GeneID" id="77844905"/>
<dbReference type="Pfam" id="PF00152">
    <property type="entry name" value="tRNA-synt_2"/>
    <property type="match status" value="1"/>
</dbReference>
<dbReference type="CDD" id="cd04317">
    <property type="entry name" value="EcAspRS_like_N"/>
    <property type="match status" value="1"/>
</dbReference>
<comment type="subunit">
    <text evidence="8">Homodimer.</text>
</comment>
<dbReference type="AlphaFoldDB" id="A0A0C2HN61"/>
<dbReference type="SUPFAM" id="SSF50249">
    <property type="entry name" value="Nucleic acid-binding proteins"/>
    <property type="match status" value="1"/>
</dbReference>
<dbReference type="Gene3D" id="3.30.1360.30">
    <property type="entry name" value="GAD-like domain"/>
    <property type="match status" value="1"/>
</dbReference>
<dbReference type="InterPro" id="IPR002312">
    <property type="entry name" value="Asp/Asn-tRNA-synth_IIb"/>
</dbReference>
<dbReference type="InterPro" id="IPR004364">
    <property type="entry name" value="Aa-tRNA-synt_II"/>
</dbReference>
<evidence type="ECO:0000313" key="12">
    <source>
        <dbReference type="Proteomes" id="UP000031546"/>
    </source>
</evidence>
<dbReference type="EC" id="6.1.1.12" evidence="8"/>
<keyword evidence="2 8" id="KW-0963">Cytoplasm</keyword>
<feature type="binding site" evidence="8">
    <location>
        <position position="480"/>
    </location>
    <ligand>
        <name>ATP</name>
        <dbReference type="ChEBI" id="CHEBI:30616"/>
    </ligand>
</feature>
<dbReference type="InterPro" id="IPR004524">
    <property type="entry name" value="Asp-tRNA-ligase_1"/>
</dbReference>
<dbReference type="EMBL" id="JABEVU030000001">
    <property type="protein sequence ID" value="MDB0580141.1"/>
    <property type="molecule type" value="Genomic_DNA"/>
</dbReference>
<evidence type="ECO:0000256" key="8">
    <source>
        <dbReference type="HAMAP-Rule" id="MF_00044"/>
    </source>
</evidence>
<feature type="binding site" evidence="8">
    <location>
        <position position="218"/>
    </location>
    <ligand>
        <name>L-aspartate</name>
        <dbReference type="ChEBI" id="CHEBI:29991"/>
    </ligand>
</feature>
<keyword evidence="4 8" id="KW-0547">Nucleotide-binding</keyword>
<reference evidence="11" key="3">
    <citation type="submission" date="2020-04" db="EMBL/GenBank/DDBJ databases">
        <authorList>
            <person name="Tanveer F."/>
            <person name="Xie Y."/>
            <person name="Shinwari Z.K."/>
        </authorList>
    </citation>
    <scope>NUCLEOTIDE SEQUENCE</scope>
    <source>
        <strain evidence="11">MOSEL-ME25</strain>
    </source>
</reference>
<dbReference type="GO" id="GO:0140096">
    <property type="term" value="F:catalytic activity, acting on a protein"/>
    <property type="evidence" value="ECO:0007669"/>
    <property type="project" value="UniProtKB-ARBA"/>
</dbReference>
<feature type="binding site" evidence="8">
    <location>
        <position position="172"/>
    </location>
    <ligand>
        <name>L-aspartate</name>
        <dbReference type="ChEBI" id="CHEBI:29991"/>
    </ligand>
</feature>
<evidence type="ECO:0000256" key="6">
    <source>
        <dbReference type="ARBA" id="ARBA00022917"/>
    </source>
</evidence>
<evidence type="ECO:0000256" key="2">
    <source>
        <dbReference type="ARBA" id="ARBA00022490"/>
    </source>
</evidence>
<dbReference type="STRING" id="45670.SN16_05000"/>
<reference evidence="11 13" key="4">
    <citation type="submission" date="2022-12" db="EMBL/GenBank/DDBJ databases">
        <title>Genome analysis and biological profiling of marine Salinicoccus roseus MOSEL-ME25.</title>
        <authorList>
            <person name="Mirza F.T."/>
            <person name="Xie Y."/>
            <person name="Shinwari Z.K."/>
        </authorList>
    </citation>
    <scope>NUCLEOTIDE SEQUENCE [LARGE SCALE GENOMIC DNA]</scope>
    <source>
        <strain evidence="11 13">MOSEL-ME25</strain>
    </source>
</reference>
<dbReference type="InterPro" id="IPR047089">
    <property type="entry name" value="Asp-tRNA-ligase_1_N"/>
</dbReference>
<keyword evidence="5 8" id="KW-0067">ATP-binding</keyword>
<proteinExistence type="inferred from homology"/>
<comment type="caution">
    <text evidence="10">The sequence shown here is derived from an EMBL/GenBank/DDBJ whole genome shotgun (WGS) entry which is preliminary data.</text>
</comment>